<dbReference type="PANTHER" id="PTHR45588">
    <property type="entry name" value="TPR DOMAIN-CONTAINING PROTEIN"/>
    <property type="match status" value="1"/>
</dbReference>
<accession>A0A975D287</accession>
<dbReference type="PROSITE" id="PS50005">
    <property type="entry name" value="TPR"/>
    <property type="match status" value="1"/>
</dbReference>
<proteinExistence type="predicted"/>
<feature type="repeat" description="TPR" evidence="1">
    <location>
        <begin position="547"/>
        <end position="580"/>
    </location>
</feature>
<dbReference type="PANTHER" id="PTHR45588:SF1">
    <property type="entry name" value="WW DOMAIN-CONTAINING PROTEIN"/>
    <property type="match status" value="1"/>
</dbReference>
<evidence type="ECO:0000256" key="1">
    <source>
        <dbReference type="PROSITE-ProRule" id="PRU00339"/>
    </source>
</evidence>
<dbReference type="SMART" id="SM00028">
    <property type="entry name" value="TPR"/>
    <property type="match status" value="3"/>
</dbReference>
<name>A0A975D287_9SPHN</name>
<protein>
    <recommendedName>
        <fullName evidence="4">Tetratricopeptide repeat protein</fullName>
    </recommendedName>
</protein>
<dbReference type="InterPro" id="IPR019734">
    <property type="entry name" value="TPR_rpt"/>
</dbReference>
<dbReference type="Gene3D" id="1.25.40.10">
    <property type="entry name" value="Tetratricopeptide repeat domain"/>
    <property type="match status" value="2"/>
</dbReference>
<reference evidence="2" key="2">
    <citation type="submission" date="2021-04" db="EMBL/GenBank/DDBJ databases">
        <title>Isolation and genomic analysis of the ibuprofen-degrading bacterium Sphingomonas strain MPO218.</title>
        <authorList>
            <person name="Aulestia M."/>
            <person name="Flores A."/>
            <person name="Mangas E.L."/>
            <person name="Perez-Pulido A.J."/>
            <person name="Santero E."/>
            <person name="Camacho E.M."/>
        </authorList>
    </citation>
    <scope>NUCLEOTIDE SEQUENCE</scope>
    <source>
        <strain evidence="2">MPO218</strain>
    </source>
</reference>
<dbReference type="RefSeq" id="WP_208632821.1">
    <property type="nucleotide sequence ID" value="NZ_CP059319.1"/>
</dbReference>
<evidence type="ECO:0008006" key="4">
    <source>
        <dbReference type="Google" id="ProtNLM"/>
    </source>
</evidence>
<sequence length="623" mass="67384">MARMADRPPRLGAIDFHDSLAGLSLFAFGERRTAVPHLLKAAALAGVGFSLASFMPPPVFSAASLDALDPSRIAASLCGGGRTGAPLARALLIAATVAAPASEALPIPLYPDLAASPFPVSTRDPQARRYFSQGLLLSYGFNHAGAVRSFREAQRLDPDCAMCWWGEAMALGPNINAPMDERDRDAALRAMDRAMALRGGASPMEQALIEAIARRYARDPQADRAALDAAYADAMLDAARRFPADDDVAVLAAEAAMDTTPWNYWEADRKTPVGRSGDAVRLIEAVLRRNPSQAQAAHLYIHLLEASDPERAEAAADRLAAPLLPSAAHLVHMPGHIYQLRGRHADSIRVNVAAARADEAFIRSAGDHGMVRYGYYPHNIHFIVTSAQMAGDMPTAIREARRLRTVLDPETSARMAWIQAIDAAPYFAMAQFAEPAAILALPAPDPRLSYPAAMRHYARGIAYAQRRDKAGFDREIAAMARLGTSDGMKAMVDQGVPAPDLVRLAELVARGRFATASGAYDEAIDFYHQAAAIEATIPYQEPAYWYYPVRQSLGAALFLAGRHDAASDAFRAALAQTPNNGWALYGLARSEAAQGRKLEAAAARKAWSKAWLGDPRWLRMERL</sequence>
<reference evidence="2" key="1">
    <citation type="submission" date="2020-07" db="EMBL/GenBank/DDBJ databases">
        <authorList>
            <person name="Camacho E."/>
        </authorList>
    </citation>
    <scope>NUCLEOTIDE SEQUENCE</scope>
    <source>
        <strain evidence="2">MPO218</strain>
    </source>
</reference>
<dbReference type="SUPFAM" id="SSF48452">
    <property type="entry name" value="TPR-like"/>
    <property type="match status" value="1"/>
</dbReference>
<dbReference type="Proteomes" id="UP000664914">
    <property type="component" value="Chromosome"/>
</dbReference>
<evidence type="ECO:0000313" key="3">
    <source>
        <dbReference type="Proteomes" id="UP000664914"/>
    </source>
</evidence>
<keyword evidence="1" id="KW-0802">TPR repeat</keyword>
<dbReference type="EMBL" id="CP059319">
    <property type="protein sequence ID" value="QTH21622.1"/>
    <property type="molecule type" value="Genomic_DNA"/>
</dbReference>
<evidence type="ECO:0000313" key="2">
    <source>
        <dbReference type="EMBL" id="QTH21622.1"/>
    </source>
</evidence>
<gene>
    <name evidence="2" type="ORF">HRJ34_25495</name>
</gene>
<dbReference type="InterPro" id="IPR011990">
    <property type="entry name" value="TPR-like_helical_dom_sf"/>
</dbReference>
<dbReference type="AlphaFoldDB" id="A0A975D287"/>
<organism evidence="2 3">
    <name type="scientific">Rhizorhabdus wittichii</name>
    <dbReference type="NCBI Taxonomy" id="160791"/>
    <lineage>
        <taxon>Bacteria</taxon>
        <taxon>Pseudomonadati</taxon>
        <taxon>Pseudomonadota</taxon>
        <taxon>Alphaproteobacteria</taxon>
        <taxon>Sphingomonadales</taxon>
        <taxon>Sphingomonadaceae</taxon>
        <taxon>Rhizorhabdus</taxon>
    </lineage>
</organism>